<feature type="compositionally biased region" description="Polar residues" evidence="3">
    <location>
        <begin position="564"/>
        <end position="579"/>
    </location>
</feature>
<dbReference type="InterPro" id="IPR000742">
    <property type="entry name" value="EGF"/>
</dbReference>
<evidence type="ECO:0000313" key="7">
    <source>
        <dbReference type="EMBL" id="KAJ8299806.1"/>
    </source>
</evidence>
<feature type="compositionally biased region" description="Polar residues" evidence="3">
    <location>
        <begin position="522"/>
        <end position="532"/>
    </location>
</feature>
<name>A0ABQ9E5V1_TEGGR</name>
<keyword evidence="1 2" id="KW-0245">EGF-like domain</keyword>
<proteinExistence type="predicted"/>
<dbReference type="PANTHER" id="PTHR24043:SF8">
    <property type="entry name" value="EGF-LIKE DOMAIN-CONTAINING PROTEIN"/>
    <property type="match status" value="1"/>
</dbReference>
<keyword evidence="8" id="KW-1185">Reference proteome</keyword>
<feature type="chain" id="PRO_5045323150" description="EGF-like domain-containing protein" evidence="5">
    <location>
        <begin position="22"/>
        <end position="579"/>
    </location>
</feature>
<protein>
    <recommendedName>
        <fullName evidence="6">EGF-like domain-containing protein</fullName>
    </recommendedName>
</protein>
<reference evidence="7 8" key="1">
    <citation type="submission" date="2022-12" db="EMBL/GenBank/DDBJ databases">
        <title>Chromosome-level genome of Tegillarca granosa.</title>
        <authorList>
            <person name="Kim J."/>
        </authorList>
    </citation>
    <scope>NUCLEOTIDE SEQUENCE [LARGE SCALE GENOMIC DNA]</scope>
    <source>
        <strain evidence="7">Teg-2019</strain>
        <tissue evidence="7">Adductor muscle</tissue>
    </source>
</reference>
<evidence type="ECO:0000259" key="6">
    <source>
        <dbReference type="PROSITE" id="PS50026"/>
    </source>
</evidence>
<dbReference type="SMART" id="SM00180">
    <property type="entry name" value="EGF_Lam"/>
    <property type="match status" value="4"/>
</dbReference>
<keyword evidence="4" id="KW-0812">Transmembrane</keyword>
<dbReference type="PROSITE" id="PS01186">
    <property type="entry name" value="EGF_2"/>
    <property type="match status" value="1"/>
</dbReference>
<dbReference type="PANTHER" id="PTHR24043">
    <property type="entry name" value="SCAVENGER RECEPTOR CLASS F"/>
    <property type="match status" value="1"/>
</dbReference>
<evidence type="ECO:0000256" key="5">
    <source>
        <dbReference type="SAM" id="SignalP"/>
    </source>
</evidence>
<feature type="region of interest" description="Disordered" evidence="3">
    <location>
        <begin position="558"/>
        <end position="579"/>
    </location>
</feature>
<keyword evidence="4" id="KW-0472">Membrane</keyword>
<evidence type="ECO:0000313" key="8">
    <source>
        <dbReference type="Proteomes" id="UP001217089"/>
    </source>
</evidence>
<dbReference type="PROSITE" id="PS50026">
    <property type="entry name" value="EGF_3"/>
    <property type="match status" value="1"/>
</dbReference>
<dbReference type="PROSITE" id="PS00022">
    <property type="entry name" value="EGF_1"/>
    <property type="match status" value="2"/>
</dbReference>
<dbReference type="SMART" id="SM00181">
    <property type="entry name" value="EGF"/>
    <property type="match status" value="5"/>
</dbReference>
<accession>A0ABQ9E5V1</accession>
<dbReference type="EMBL" id="JARBDR010000921">
    <property type="protein sequence ID" value="KAJ8299806.1"/>
    <property type="molecule type" value="Genomic_DNA"/>
</dbReference>
<feature type="region of interest" description="Disordered" evidence="3">
    <location>
        <begin position="514"/>
        <end position="538"/>
    </location>
</feature>
<feature type="signal peptide" evidence="5">
    <location>
        <begin position="1"/>
        <end position="21"/>
    </location>
</feature>
<dbReference type="Gene3D" id="2.170.300.10">
    <property type="entry name" value="Tie2 ligand-binding domain superfamily"/>
    <property type="match status" value="1"/>
</dbReference>
<sequence length="579" mass="65121">MGNSFIVYIVICSLFVLIIKADDTCYKTKSKSKKITQTYYVMHKTTTRTCWGLNWFAIKCRQKTIERPYLKTRSIYTTEYEIEPRCCVGYTKNGTHCQKGCDRGQYGEDCNKKCNCSNTPNTDGYCNRTTGECICNSGWLGENCSQSCPDGYFGQNCESVCQCSNNATCNTTDGSCNCTVPGWTGENCDEECYEGFYGLNCSESCTCNNNQTCDSYTGSCSCKAGRTGQNCTQVCKNNTFGPDCKSKCGCDPDGTSYCDPINGTCECKAGKSGRYCYQDCPHGQYGVGCQEACNCSKENEYCNPENGTCMSLCICNKEGTSNCEDKVDNCTCNKILNETQCYQNHHSHYQRFEQSDANMLDLCACRFDGDQLCVPANRSCVCKSGYSGRHCRKTISNPKGQTKGDGNDKGRESVIIGVIIAVVLIFVWTLIISGIFCRMKRKKMEHSTNNPIYNLNDQHDNGFETVTNSQGNKTYDINQYSQAANINTDTDVNEKEKETSFKNNMDEELYNKTNRDEHESVNSETQNLYSHTNTKRQEDLDIDEAYDLMEHNKHQEIQDDTYDHTNNIESEYDTVNNKG</sequence>
<keyword evidence="5" id="KW-0732">Signal</keyword>
<dbReference type="Proteomes" id="UP001217089">
    <property type="component" value="Unassembled WGS sequence"/>
</dbReference>
<comment type="caution">
    <text evidence="2">Lacks conserved residue(s) required for the propagation of feature annotation.</text>
</comment>
<dbReference type="PRINTS" id="PR00011">
    <property type="entry name" value="EGFLAMININ"/>
</dbReference>
<evidence type="ECO:0000256" key="1">
    <source>
        <dbReference type="ARBA" id="ARBA00022536"/>
    </source>
</evidence>
<comment type="caution">
    <text evidence="7">The sequence shown here is derived from an EMBL/GenBank/DDBJ whole genome shotgun (WGS) entry which is preliminary data.</text>
</comment>
<gene>
    <name evidence="7" type="ORF">KUTeg_023866</name>
</gene>
<dbReference type="InterPro" id="IPR002049">
    <property type="entry name" value="LE_dom"/>
</dbReference>
<feature type="transmembrane region" description="Helical" evidence="4">
    <location>
        <begin position="414"/>
        <end position="437"/>
    </location>
</feature>
<evidence type="ECO:0000256" key="4">
    <source>
        <dbReference type="SAM" id="Phobius"/>
    </source>
</evidence>
<evidence type="ECO:0000256" key="2">
    <source>
        <dbReference type="PROSITE-ProRule" id="PRU00076"/>
    </source>
</evidence>
<feature type="domain" description="EGF-like" evidence="6">
    <location>
        <begin position="153"/>
        <end position="189"/>
    </location>
</feature>
<keyword evidence="4" id="KW-1133">Transmembrane helix</keyword>
<dbReference type="Pfam" id="PF00053">
    <property type="entry name" value="EGF_laminin"/>
    <property type="match status" value="3"/>
</dbReference>
<evidence type="ECO:0000256" key="3">
    <source>
        <dbReference type="SAM" id="MobiDB-lite"/>
    </source>
</evidence>
<organism evidence="7 8">
    <name type="scientific">Tegillarca granosa</name>
    <name type="common">Malaysian cockle</name>
    <name type="synonym">Anadara granosa</name>
    <dbReference type="NCBI Taxonomy" id="220873"/>
    <lineage>
        <taxon>Eukaryota</taxon>
        <taxon>Metazoa</taxon>
        <taxon>Spiralia</taxon>
        <taxon>Lophotrochozoa</taxon>
        <taxon>Mollusca</taxon>
        <taxon>Bivalvia</taxon>
        <taxon>Autobranchia</taxon>
        <taxon>Pteriomorphia</taxon>
        <taxon>Arcoida</taxon>
        <taxon>Arcoidea</taxon>
        <taxon>Arcidae</taxon>
        <taxon>Tegillarca</taxon>
    </lineage>
</organism>
<dbReference type="CDD" id="cd00055">
    <property type="entry name" value="EGF_Lam"/>
    <property type="match status" value="1"/>
</dbReference>
<dbReference type="InterPro" id="IPR042635">
    <property type="entry name" value="MEGF10/SREC1/2-like"/>
</dbReference>